<keyword evidence="3" id="KW-1185">Reference proteome</keyword>
<proteinExistence type="predicted"/>
<dbReference type="AlphaFoldDB" id="A0A849I4B0"/>
<organism evidence="2 3">
    <name type="scientific">Enterovirga aerilata</name>
    <dbReference type="NCBI Taxonomy" id="2730920"/>
    <lineage>
        <taxon>Bacteria</taxon>
        <taxon>Pseudomonadati</taxon>
        <taxon>Pseudomonadota</taxon>
        <taxon>Alphaproteobacteria</taxon>
        <taxon>Hyphomicrobiales</taxon>
        <taxon>Methylobacteriaceae</taxon>
        <taxon>Enterovirga</taxon>
    </lineage>
</organism>
<evidence type="ECO:0000313" key="2">
    <source>
        <dbReference type="EMBL" id="NNM72198.1"/>
    </source>
</evidence>
<accession>A0A849I4B0</accession>
<feature type="compositionally biased region" description="Gly residues" evidence="1">
    <location>
        <begin position="52"/>
        <end position="69"/>
    </location>
</feature>
<dbReference type="InterPro" id="IPR027405">
    <property type="entry name" value="YidB-like"/>
</dbReference>
<name>A0A849I4B0_9HYPH</name>
<dbReference type="InterPro" id="IPR045372">
    <property type="entry name" value="YidB"/>
</dbReference>
<protein>
    <submittedName>
        <fullName evidence="2">DUF937 domain-containing protein</fullName>
    </submittedName>
</protein>
<dbReference type="Pfam" id="PF20159">
    <property type="entry name" value="YidB"/>
    <property type="match status" value="1"/>
</dbReference>
<sequence length="176" mass="18161">MSNSPFPSMTALLGLLAVAGYQNRDKIAEMLGGLTQGGGPAPQGGPQPGQADQGGLGGLLGGLLGGGMDGSDRSAGPGATGGHIGQDPGSFLGSGLNEIRERFAQAGQRDTVESWLGTGPNREIAPNELEQAIGPDVLQTLSQRTGLSREELLDRLTRELPNAVDRYTPDGRLPQY</sequence>
<comment type="caution">
    <text evidence="2">The sequence shown here is derived from an EMBL/GenBank/DDBJ whole genome shotgun (WGS) entry which is preliminary data.</text>
</comment>
<evidence type="ECO:0000256" key="1">
    <source>
        <dbReference type="SAM" id="MobiDB-lite"/>
    </source>
</evidence>
<dbReference type="SUPFAM" id="SSF140804">
    <property type="entry name" value="YidB-like"/>
    <property type="match status" value="1"/>
</dbReference>
<evidence type="ECO:0000313" key="3">
    <source>
        <dbReference type="Proteomes" id="UP000564885"/>
    </source>
</evidence>
<dbReference type="RefSeq" id="WP_171217691.1">
    <property type="nucleotide sequence ID" value="NZ_JABEPP010000002.1"/>
</dbReference>
<dbReference type="Proteomes" id="UP000564885">
    <property type="component" value="Unassembled WGS sequence"/>
</dbReference>
<gene>
    <name evidence="2" type="ORF">HJG44_07290</name>
</gene>
<feature type="region of interest" description="Disordered" evidence="1">
    <location>
        <begin position="31"/>
        <end position="94"/>
    </location>
</feature>
<dbReference type="EMBL" id="JABEPP010000002">
    <property type="protein sequence ID" value="NNM72198.1"/>
    <property type="molecule type" value="Genomic_DNA"/>
</dbReference>
<reference evidence="2 3" key="1">
    <citation type="submission" date="2020-04" db="EMBL/GenBank/DDBJ databases">
        <title>Enterovirga sp. isolate from soil.</title>
        <authorList>
            <person name="Chea S."/>
            <person name="Kim D.-U."/>
        </authorList>
    </citation>
    <scope>NUCLEOTIDE SEQUENCE [LARGE SCALE GENOMIC DNA]</scope>
    <source>
        <strain evidence="2 3">DB1703</strain>
    </source>
</reference>
<dbReference type="Gene3D" id="1.10.10.690">
    <property type="entry name" value="YidB-like"/>
    <property type="match status" value="1"/>
</dbReference>